<dbReference type="SUPFAM" id="SSF55447">
    <property type="entry name" value="CO dehydrogenase flavoprotein C-terminal domain-like"/>
    <property type="match status" value="1"/>
</dbReference>
<protein>
    <submittedName>
        <fullName evidence="5">Xanthine dehydrogenase family protein subunit M</fullName>
    </submittedName>
</protein>
<dbReference type="Pfam" id="PF03450">
    <property type="entry name" value="CO_deh_flav_C"/>
    <property type="match status" value="1"/>
</dbReference>
<dbReference type="InterPro" id="IPR016167">
    <property type="entry name" value="FAD-bd_PCMH_sub1"/>
</dbReference>
<keyword evidence="3" id="KW-0560">Oxidoreductase</keyword>
<comment type="caution">
    <text evidence="5">The sequence shown here is derived from an EMBL/GenBank/DDBJ whole genome shotgun (WGS) entry which is preliminary data.</text>
</comment>
<dbReference type="PROSITE" id="PS51387">
    <property type="entry name" value="FAD_PCMH"/>
    <property type="match status" value="1"/>
</dbReference>
<keyword evidence="2" id="KW-0274">FAD</keyword>
<dbReference type="PANTHER" id="PTHR42659">
    <property type="entry name" value="XANTHINE DEHYDROGENASE SUBUNIT C-RELATED"/>
    <property type="match status" value="1"/>
</dbReference>
<dbReference type="InterPro" id="IPR005107">
    <property type="entry name" value="CO_DH_flav_C"/>
</dbReference>
<evidence type="ECO:0000256" key="2">
    <source>
        <dbReference type="ARBA" id="ARBA00022827"/>
    </source>
</evidence>
<dbReference type="InterPro" id="IPR036318">
    <property type="entry name" value="FAD-bd_PCMH-like_sf"/>
</dbReference>
<evidence type="ECO:0000313" key="6">
    <source>
        <dbReference type="Proteomes" id="UP000434582"/>
    </source>
</evidence>
<dbReference type="InterPro" id="IPR036683">
    <property type="entry name" value="CO_DH_flav_C_dom_sf"/>
</dbReference>
<dbReference type="OrthoDB" id="9814706at2"/>
<evidence type="ECO:0000256" key="1">
    <source>
        <dbReference type="ARBA" id="ARBA00022630"/>
    </source>
</evidence>
<dbReference type="SMART" id="SM01092">
    <property type="entry name" value="CO_deh_flav_C"/>
    <property type="match status" value="1"/>
</dbReference>
<name>A0A7X1ZGF6_9PROT</name>
<dbReference type="Gene3D" id="3.30.390.50">
    <property type="entry name" value="CO dehydrogenase flavoprotein, C-terminal domain"/>
    <property type="match status" value="1"/>
</dbReference>
<evidence type="ECO:0000256" key="3">
    <source>
        <dbReference type="ARBA" id="ARBA00023002"/>
    </source>
</evidence>
<feature type="domain" description="FAD-binding PCMH-type" evidence="4">
    <location>
        <begin position="1"/>
        <end position="173"/>
    </location>
</feature>
<dbReference type="AlphaFoldDB" id="A0A7X1ZGF6"/>
<keyword evidence="1" id="KW-0285">Flavoprotein</keyword>
<dbReference type="InterPro" id="IPR002346">
    <property type="entry name" value="Mopterin_DH_FAD-bd"/>
</dbReference>
<gene>
    <name evidence="5" type="ORF">GHC57_09655</name>
</gene>
<dbReference type="Pfam" id="PF00941">
    <property type="entry name" value="FAD_binding_5"/>
    <property type="match status" value="1"/>
</dbReference>
<organism evidence="5 6">
    <name type="scientific">Roseospira navarrensis</name>
    <dbReference type="NCBI Taxonomy" id="140058"/>
    <lineage>
        <taxon>Bacteria</taxon>
        <taxon>Pseudomonadati</taxon>
        <taxon>Pseudomonadota</taxon>
        <taxon>Alphaproteobacteria</taxon>
        <taxon>Rhodospirillales</taxon>
        <taxon>Rhodospirillaceae</taxon>
        <taxon>Roseospira</taxon>
    </lineage>
</organism>
<dbReference type="InterPro" id="IPR051312">
    <property type="entry name" value="Diverse_Substr_Oxidored"/>
</dbReference>
<dbReference type="EMBL" id="WIVE01000026">
    <property type="protein sequence ID" value="MQX36780.1"/>
    <property type="molecule type" value="Genomic_DNA"/>
</dbReference>
<dbReference type="PANTHER" id="PTHR42659:SF2">
    <property type="entry name" value="XANTHINE DEHYDROGENASE SUBUNIT C-RELATED"/>
    <property type="match status" value="1"/>
</dbReference>
<evidence type="ECO:0000259" key="4">
    <source>
        <dbReference type="PROSITE" id="PS51387"/>
    </source>
</evidence>
<reference evidence="5 6" key="1">
    <citation type="submission" date="2019-10" db="EMBL/GenBank/DDBJ databases">
        <title>Draft whole-genome sequence of the purple nonsulfur photosynthetic bacterium Roseospira navarrensis DSM 15114.</title>
        <authorList>
            <person name="Kyndt J.A."/>
            <person name="Meyer T.E."/>
        </authorList>
    </citation>
    <scope>NUCLEOTIDE SEQUENCE [LARGE SCALE GENOMIC DNA]</scope>
    <source>
        <strain evidence="5 6">DSM 15114</strain>
    </source>
</reference>
<dbReference type="RefSeq" id="WP_153343589.1">
    <property type="nucleotide sequence ID" value="NZ_WIVE01000026.1"/>
</dbReference>
<dbReference type="InterPro" id="IPR016169">
    <property type="entry name" value="FAD-bd_PCMH_sub2"/>
</dbReference>
<dbReference type="InterPro" id="IPR016166">
    <property type="entry name" value="FAD-bd_PCMH"/>
</dbReference>
<evidence type="ECO:0000313" key="5">
    <source>
        <dbReference type="EMBL" id="MQX36780.1"/>
    </source>
</evidence>
<accession>A0A7X1ZGF6</accession>
<dbReference type="Gene3D" id="3.30.43.10">
    <property type="entry name" value="Uridine Diphospho-n-acetylenolpyruvylglucosamine Reductase, domain 2"/>
    <property type="match status" value="1"/>
</dbReference>
<dbReference type="GO" id="GO:0016491">
    <property type="term" value="F:oxidoreductase activity"/>
    <property type="evidence" value="ECO:0007669"/>
    <property type="project" value="UniProtKB-KW"/>
</dbReference>
<sequence length="285" mass="29612">MPRYVRARTLDEALDRLAAGRWRVIAGGTDVFPALADGQPGREDMLDITGLAALRGIRFDESARAWRLGALATWTDVRTAADLPPWFRALKLAAREVGGVQIQNAGTVAGNLCNASPAADGVPPLLALDARVEIAGPGGVRVEPLAAFITGVRRTTLAPDEMVTAILVPDPGRPGASDFLKLGTRHSLVISIAMVAVVLWRDEAGAIAAAGVSVGSCAPVAVRLGALEARLVGQPPGTDLAALVHESDGDALSPIDDVRASAAYRREAALTLVRRSLARCGEAAA</sequence>
<keyword evidence="6" id="KW-1185">Reference proteome</keyword>
<dbReference type="GO" id="GO:0071949">
    <property type="term" value="F:FAD binding"/>
    <property type="evidence" value="ECO:0007669"/>
    <property type="project" value="InterPro"/>
</dbReference>
<proteinExistence type="predicted"/>
<dbReference type="Gene3D" id="3.30.465.10">
    <property type="match status" value="1"/>
</dbReference>
<dbReference type="Proteomes" id="UP000434582">
    <property type="component" value="Unassembled WGS sequence"/>
</dbReference>
<dbReference type="SUPFAM" id="SSF56176">
    <property type="entry name" value="FAD-binding/transporter-associated domain-like"/>
    <property type="match status" value="1"/>
</dbReference>